<feature type="region of interest" description="Disordered" evidence="1">
    <location>
        <begin position="1"/>
        <end position="37"/>
    </location>
</feature>
<sequence length="37" mass="4015">MSMDGSRVRHMALSPCSTSREGHSFAFSSPSLMKKGI</sequence>
<organism evidence="2">
    <name type="scientific">Rhizophora mucronata</name>
    <name type="common">Asiatic mangrove</name>
    <dbReference type="NCBI Taxonomy" id="61149"/>
    <lineage>
        <taxon>Eukaryota</taxon>
        <taxon>Viridiplantae</taxon>
        <taxon>Streptophyta</taxon>
        <taxon>Embryophyta</taxon>
        <taxon>Tracheophyta</taxon>
        <taxon>Spermatophyta</taxon>
        <taxon>Magnoliopsida</taxon>
        <taxon>eudicotyledons</taxon>
        <taxon>Gunneridae</taxon>
        <taxon>Pentapetalae</taxon>
        <taxon>rosids</taxon>
        <taxon>fabids</taxon>
        <taxon>Malpighiales</taxon>
        <taxon>Rhizophoraceae</taxon>
        <taxon>Rhizophora</taxon>
    </lineage>
</organism>
<dbReference type="EMBL" id="GGEC01074374">
    <property type="protein sequence ID" value="MBX54858.1"/>
    <property type="molecule type" value="Transcribed_RNA"/>
</dbReference>
<dbReference type="AlphaFoldDB" id="A0A2P2PJA1"/>
<evidence type="ECO:0000256" key="1">
    <source>
        <dbReference type="SAM" id="MobiDB-lite"/>
    </source>
</evidence>
<protein>
    <submittedName>
        <fullName evidence="2">Uncharacterized protein</fullName>
    </submittedName>
</protein>
<proteinExistence type="predicted"/>
<accession>A0A2P2PJA1</accession>
<reference evidence="2" key="1">
    <citation type="submission" date="2018-02" db="EMBL/GenBank/DDBJ databases">
        <title>Rhizophora mucronata_Transcriptome.</title>
        <authorList>
            <person name="Meera S.P."/>
            <person name="Sreeshan A."/>
            <person name="Augustine A."/>
        </authorList>
    </citation>
    <scope>NUCLEOTIDE SEQUENCE</scope>
    <source>
        <tissue evidence="2">Leaf</tissue>
    </source>
</reference>
<name>A0A2P2PJA1_RHIMU</name>
<evidence type="ECO:0000313" key="2">
    <source>
        <dbReference type="EMBL" id="MBX54858.1"/>
    </source>
</evidence>